<evidence type="ECO:0000256" key="12">
    <source>
        <dbReference type="ARBA" id="ARBA00022895"/>
    </source>
</evidence>
<dbReference type="CDD" id="cd18793">
    <property type="entry name" value="SF2_C_SNF"/>
    <property type="match status" value="1"/>
</dbReference>
<accession>A0A6A1URC6</accession>
<evidence type="ECO:0000256" key="14">
    <source>
        <dbReference type="ARBA" id="ARBA00023242"/>
    </source>
</evidence>
<keyword evidence="9" id="KW-0347">Helicase</keyword>
<keyword evidence="4" id="KW-0158">Chromosome</keyword>
<dbReference type="PANTHER" id="PTHR45797:SF1">
    <property type="entry name" value="HELICASE ARIP4"/>
    <property type="match status" value="1"/>
</dbReference>
<evidence type="ECO:0000259" key="17">
    <source>
        <dbReference type="PROSITE" id="PS51192"/>
    </source>
</evidence>
<feature type="region of interest" description="Disordered" evidence="16">
    <location>
        <begin position="148"/>
        <end position="189"/>
    </location>
</feature>
<keyword evidence="12" id="KW-0779">Telomere</keyword>
<dbReference type="InterPro" id="IPR000330">
    <property type="entry name" value="SNF2_N"/>
</dbReference>
<evidence type="ECO:0000259" key="18">
    <source>
        <dbReference type="PROSITE" id="PS51194"/>
    </source>
</evidence>
<evidence type="ECO:0000256" key="9">
    <source>
        <dbReference type="ARBA" id="ARBA00022806"/>
    </source>
</evidence>
<dbReference type="GO" id="GO:0000781">
    <property type="term" value="C:chromosome, telomeric region"/>
    <property type="evidence" value="ECO:0007669"/>
    <property type="project" value="UniProtKB-SubCell"/>
</dbReference>
<evidence type="ECO:0000256" key="2">
    <source>
        <dbReference type="ARBA" id="ARBA00004574"/>
    </source>
</evidence>
<evidence type="ECO:0000256" key="5">
    <source>
        <dbReference type="ARBA" id="ARBA00022723"/>
    </source>
</evidence>
<evidence type="ECO:0000256" key="13">
    <source>
        <dbReference type="ARBA" id="ARBA00023125"/>
    </source>
</evidence>
<dbReference type="Pfam" id="PF00271">
    <property type="entry name" value="Helicase_C"/>
    <property type="match status" value="1"/>
</dbReference>
<evidence type="ECO:0000256" key="7">
    <source>
        <dbReference type="ARBA" id="ARBA00022771"/>
    </source>
</evidence>
<dbReference type="GO" id="GO:0005524">
    <property type="term" value="F:ATP binding"/>
    <property type="evidence" value="ECO:0007669"/>
    <property type="project" value="UniProtKB-KW"/>
</dbReference>
<keyword evidence="6" id="KW-0547">Nucleotide-binding</keyword>
<feature type="domain" description="Helicase C-terminal" evidence="18">
    <location>
        <begin position="1057"/>
        <end position="1225"/>
    </location>
</feature>
<organism evidence="20 21">
    <name type="scientific">Morella rubra</name>
    <name type="common">Chinese bayberry</name>
    <dbReference type="NCBI Taxonomy" id="262757"/>
    <lineage>
        <taxon>Eukaryota</taxon>
        <taxon>Viridiplantae</taxon>
        <taxon>Streptophyta</taxon>
        <taxon>Embryophyta</taxon>
        <taxon>Tracheophyta</taxon>
        <taxon>Spermatophyta</taxon>
        <taxon>Magnoliopsida</taxon>
        <taxon>eudicotyledons</taxon>
        <taxon>Gunneridae</taxon>
        <taxon>Pentapetalae</taxon>
        <taxon>rosids</taxon>
        <taxon>fabids</taxon>
        <taxon>Fagales</taxon>
        <taxon>Myricaceae</taxon>
        <taxon>Morella</taxon>
    </lineage>
</organism>
<keyword evidence="5" id="KW-0479">Metal-binding</keyword>
<keyword evidence="13" id="KW-0238">DNA-binding</keyword>
<gene>
    <name evidence="20" type="ORF">CJ030_MR8G002086</name>
</gene>
<sequence length="1395" mass="157307">MVGVDFVQPYVMIIPFSQVEEIDDIEGNSNDPFVAAAIANEKELDLSEEQKSNFRKVKEEEDANIDLKLQVHLKRRRHRKRCKQEVNQKYACPVDRVIESNIDKCSSWLENSNHVSNGKTCEDGEGLPDNHNSIACENAKTDILVGSETSTDLDQKRPISNGTSLLSESSLPDNTEPRGSKRPSENEELKIDNKKCRTVIIDSDDETDTVKNVSSCNVANVETQSDSKQNICNSGAHSLPLRSPNEIFYCTACNKIAAEVHQHPLLKDPDCSECYCGWCGGSSDLVSCKSCKTLFCTSCIKRNIGRGCLSEIQTSGWKCCCCCPSLLRRLSVELEKALGSGDLIVSSSDSDSDSSDADLNVAFSSKRRQKKKIRRILDDAELGEETRRKIAIEKERQERLKSLQVQFSATSKMMSSAGCNGNLSEGATIEVLGDASTGYIVNVVRETGEEAVKIPPSISAKLKAHQVSGIRFMWENIIQSIRKVKSGDKGLGCILAHTMGLGKTFQPASSPHSPFLCQAEACGLGGHARLLAMPWGMPMGLVNVAIVEYGEGWRSGVVMVPEGKGREGWRLLARVFQDVVDHFGKVNSGKYGKRVSGQTGLRGGHSFAKAVKMKKSLVDIGMLASSVECFGDKRNKGVLSLCARQKHANQVIAFLYTALRSVDLGLRTVLIVTPVNVLHNWRQEFLKWRPSELKPLRVFMLEDVSRERRAELFAKWRAKGGVFLIGYAAFRNLSLGKKKKDRQMAGEICYALQEAHMIKNTKADTTQALKQVKCQRRIALTGSPLQNNLMEYYCMVDFVREGFLGSSHEFRNRQDFFTSITLLSHLIYYQHILMKLFLLCSFQNPIQNGQHTNSTLDDVKIMNQRSHILYEQLKGFVQRMDMNVAKKDLPPKTVFVIAVKLSPIQRKLYQRFLDVHGFTKDKVSTERMIKRSFFAGYQALAQYLISVIGKDASIEDVAHRIKIWNHPGILQLTKEDKDYVRRAGAVDSFLVDDSSSDENMDCNMDIGDLSIGIWIASDNFWPLSPGVPLNEDWWNDILHKNNFKEPDYSGKMVLLLDILTMSSNVGDKVLVFSQSIPTLDLIELYLSRLPRIGKSGKFWKRGKDWYRLDGRTESSERQKLVERFNEPSNKRVKCTLISTRAGSLGINLHAANRVVIVDGSWNPTYDLQAIYRAWRYGQRKPVFAYRLMAHGTMEEKIYKRQVTKEGLAARVVDRQQVGRTISKEEMLHLFEFGDDENPDTLTDLGQENGHTENTNKLDSKVLGYEHISRWISNYHEHETLLQENEEDKLSKEEQDMAWEVYQKTLEWEEVQRVPLDESAWERRPAVSSMPPPAPETSSLSQSKMRNRLVQRKCTNLSHLLTLRSQGTKVGCSTVCGECAQEISWEDLNRDGKLAK</sequence>
<comment type="similarity">
    <text evidence="3">Belongs to the SNF2/RAD54 helicase family.</text>
</comment>
<dbReference type="GO" id="GO:0008270">
    <property type="term" value="F:zinc ion binding"/>
    <property type="evidence" value="ECO:0007669"/>
    <property type="project" value="UniProtKB-KW"/>
</dbReference>
<dbReference type="SMART" id="SM00487">
    <property type="entry name" value="DEXDc"/>
    <property type="match status" value="1"/>
</dbReference>
<dbReference type="OrthoDB" id="2020972at2759"/>
<keyword evidence="11" id="KW-0067">ATP-binding</keyword>
<dbReference type="PROSITE" id="PS51194">
    <property type="entry name" value="HELICASE_CTER"/>
    <property type="match status" value="1"/>
</dbReference>
<dbReference type="PANTHER" id="PTHR45797">
    <property type="entry name" value="RAD54-LIKE"/>
    <property type="match status" value="1"/>
</dbReference>
<dbReference type="Pfam" id="PF00176">
    <property type="entry name" value="SNF2-rel_dom"/>
    <property type="match status" value="1"/>
</dbReference>
<dbReference type="GO" id="GO:0016887">
    <property type="term" value="F:ATP hydrolysis activity"/>
    <property type="evidence" value="ECO:0007669"/>
    <property type="project" value="InterPro"/>
</dbReference>
<dbReference type="InterPro" id="IPR014001">
    <property type="entry name" value="Helicase_ATP-bd"/>
</dbReference>
<dbReference type="InterPro" id="IPR044574">
    <property type="entry name" value="ARIP4-like"/>
</dbReference>
<proteinExistence type="inferred from homology"/>
<keyword evidence="7" id="KW-0863">Zinc-finger</keyword>
<evidence type="ECO:0000256" key="15">
    <source>
        <dbReference type="ARBA" id="ARBA00031106"/>
    </source>
</evidence>
<evidence type="ECO:0000259" key="19">
    <source>
        <dbReference type="PROSITE" id="PS51533"/>
    </source>
</evidence>
<keyword evidence="14" id="KW-0539">Nucleus</keyword>
<protein>
    <recommendedName>
        <fullName evidence="15">ATP-dependent helicase ATRX</fullName>
    </recommendedName>
</protein>
<evidence type="ECO:0000256" key="3">
    <source>
        <dbReference type="ARBA" id="ARBA00007025"/>
    </source>
</evidence>
<dbReference type="SMART" id="SM00490">
    <property type="entry name" value="HELICc"/>
    <property type="match status" value="1"/>
</dbReference>
<keyword evidence="10" id="KW-0862">Zinc</keyword>
<evidence type="ECO:0000256" key="6">
    <source>
        <dbReference type="ARBA" id="ARBA00022741"/>
    </source>
</evidence>
<evidence type="ECO:0000256" key="11">
    <source>
        <dbReference type="ARBA" id="ARBA00022840"/>
    </source>
</evidence>
<dbReference type="Proteomes" id="UP000516437">
    <property type="component" value="Chromosome 8"/>
</dbReference>
<evidence type="ECO:0000313" key="20">
    <source>
        <dbReference type="EMBL" id="KAB1202919.1"/>
    </source>
</evidence>
<feature type="domain" description="Helicase ATP-binding" evidence="17">
    <location>
        <begin position="650"/>
        <end position="802"/>
    </location>
</feature>
<dbReference type="PROSITE" id="PS51192">
    <property type="entry name" value="HELICASE_ATP_BIND_1"/>
    <property type="match status" value="1"/>
</dbReference>
<evidence type="ECO:0000256" key="1">
    <source>
        <dbReference type="ARBA" id="ARBA00004123"/>
    </source>
</evidence>
<dbReference type="Gene3D" id="3.40.50.300">
    <property type="entry name" value="P-loop containing nucleotide triphosphate hydrolases"/>
    <property type="match status" value="1"/>
</dbReference>
<feature type="compositionally biased region" description="Basic and acidic residues" evidence="16">
    <location>
        <begin position="175"/>
        <end position="189"/>
    </location>
</feature>
<evidence type="ECO:0000256" key="8">
    <source>
        <dbReference type="ARBA" id="ARBA00022801"/>
    </source>
</evidence>
<evidence type="ECO:0000313" key="21">
    <source>
        <dbReference type="Proteomes" id="UP000516437"/>
    </source>
</evidence>
<dbReference type="GO" id="GO:0003677">
    <property type="term" value="F:DNA binding"/>
    <property type="evidence" value="ECO:0007669"/>
    <property type="project" value="UniProtKB-KW"/>
</dbReference>
<dbReference type="GO" id="GO:0005634">
    <property type="term" value="C:nucleus"/>
    <property type="evidence" value="ECO:0007669"/>
    <property type="project" value="UniProtKB-SubCell"/>
</dbReference>
<keyword evidence="21" id="KW-1185">Reference proteome</keyword>
<dbReference type="InterPro" id="IPR049730">
    <property type="entry name" value="SNF2/RAD54-like_C"/>
</dbReference>
<dbReference type="EMBL" id="RXIC02000026">
    <property type="protein sequence ID" value="KAB1202919.1"/>
    <property type="molecule type" value="Genomic_DNA"/>
</dbReference>
<keyword evidence="8" id="KW-0378">Hydrolase</keyword>
<dbReference type="InterPro" id="IPR001650">
    <property type="entry name" value="Helicase_C-like"/>
</dbReference>
<reference evidence="20 21" key="1">
    <citation type="journal article" date="2019" name="Plant Biotechnol. J.">
        <title>The red bayberry genome and genetic basis of sex determination.</title>
        <authorList>
            <person name="Jia H.M."/>
            <person name="Jia H.J."/>
            <person name="Cai Q.L."/>
            <person name="Wang Y."/>
            <person name="Zhao H.B."/>
            <person name="Yang W.F."/>
            <person name="Wang G.Y."/>
            <person name="Li Y.H."/>
            <person name="Zhan D.L."/>
            <person name="Shen Y.T."/>
            <person name="Niu Q.F."/>
            <person name="Chang L."/>
            <person name="Qiu J."/>
            <person name="Zhao L."/>
            <person name="Xie H.B."/>
            <person name="Fu W.Y."/>
            <person name="Jin J."/>
            <person name="Li X.W."/>
            <person name="Jiao Y."/>
            <person name="Zhou C.C."/>
            <person name="Tu T."/>
            <person name="Chai C.Y."/>
            <person name="Gao J.L."/>
            <person name="Fan L.J."/>
            <person name="van de Weg E."/>
            <person name="Wang J.Y."/>
            <person name="Gao Z.S."/>
        </authorList>
    </citation>
    <scope>NUCLEOTIDE SEQUENCE [LARGE SCALE GENOMIC DNA]</scope>
    <source>
        <tissue evidence="20">Leaves</tissue>
    </source>
</reference>
<evidence type="ECO:0000256" key="4">
    <source>
        <dbReference type="ARBA" id="ARBA00022454"/>
    </source>
</evidence>
<dbReference type="PROSITE" id="PS51533">
    <property type="entry name" value="ADD"/>
    <property type="match status" value="1"/>
</dbReference>
<dbReference type="SUPFAM" id="SSF52540">
    <property type="entry name" value="P-loop containing nucleoside triphosphate hydrolases"/>
    <property type="match status" value="3"/>
</dbReference>
<feature type="domain" description="PHD-type" evidence="19">
    <location>
        <begin position="217"/>
        <end position="350"/>
    </location>
</feature>
<evidence type="ECO:0000256" key="16">
    <source>
        <dbReference type="SAM" id="MobiDB-lite"/>
    </source>
</evidence>
<feature type="region of interest" description="Disordered" evidence="16">
    <location>
        <begin position="1321"/>
        <end position="1342"/>
    </location>
</feature>
<dbReference type="InterPro" id="IPR027417">
    <property type="entry name" value="P-loop_NTPase"/>
</dbReference>
<comment type="subcellular location">
    <subcellularLocation>
        <location evidence="2">Chromosome</location>
        <location evidence="2">Telomere</location>
    </subcellularLocation>
    <subcellularLocation>
        <location evidence="1">Nucleus</location>
    </subcellularLocation>
</comment>
<dbReference type="GO" id="GO:0004386">
    <property type="term" value="F:helicase activity"/>
    <property type="evidence" value="ECO:0007669"/>
    <property type="project" value="UniProtKB-KW"/>
</dbReference>
<dbReference type="Gene3D" id="3.40.50.10810">
    <property type="entry name" value="Tandem AAA-ATPase domain"/>
    <property type="match status" value="2"/>
</dbReference>
<feature type="compositionally biased region" description="Polar residues" evidence="16">
    <location>
        <begin position="148"/>
        <end position="173"/>
    </location>
</feature>
<dbReference type="InterPro" id="IPR038718">
    <property type="entry name" value="SNF2-like_sf"/>
</dbReference>
<evidence type="ECO:0000256" key="10">
    <source>
        <dbReference type="ARBA" id="ARBA00022833"/>
    </source>
</evidence>
<name>A0A6A1URC6_9ROSI</name>
<dbReference type="InterPro" id="IPR025766">
    <property type="entry name" value="ADD"/>
</dbReference>
<comment type="caution">
    <text evidence="20">The sequence shown here is derived from an EMBL/GenBank/DDBJ whole genome shotgun (WGS) entry which is preliminary data.</text>
</comment>
<dbReference type="CDD" id="cd11726">
    <property type="entry name" value="ADDz_ATRX"/>
    <property type="match status" value="1"/>
</dbReference>